<accession>A0A319DMD2</accession>
<sequence>MPLGWTRHCQGIQHRPGHQGAAILLCISYLSVLEVSSINSCKSAHSVLVDRKTWRVCRWHAHALISGKSGSTGSTSRQWRNGCGDHIEGNEPAELFKASRWSTGVRCMSTSSTAALRSRTVSTGDSGLLKTHRAMTRIQ</sequence>
<dbReference type="EMBL" id="KZ821709">
    <property type="protein sequence ID" value="PYH80562.1"/>
    <property type="molecule type" value="Genomic_DNA"/>
</dbReference>
<gene>
    <name evidence="1" type="ORF">BO82DRAFT_108568</name>
</gene>
<dbReference type="Proteomes" id="UP000248340">
    <property type="component" value="Unassembled WGS sequence"/>
</dbReference>
<dbReference type="VEuPathDB" id="FungiDB:BO82DRAFT_108568"/>
<dbReference type="RefSeq" id="XP_025490762.1">
    <property type="nucleotide sequence ID" value="XM_025629786.1"/>
</dbReference>
<dbReference type="GeneID" id="37132527"/>
<keyword evidence="2" id="KW-1185">Reference proteome</keyword>
<dbReference type="AlphaFoldDB" id="A0A319DMD2"/>
<reference evidence="1 2" key="1">
    <citation type="submission" date="2016-12" db="EMBL/GenBank/DDBJ databases">
        <title>The genomes of Aspergillus section Nigri reveals drivers in fungal speciation.</title>
        <authorList>
            <consortium name="DOE Joint Genome Institute"/>
            <person name="Vesth T.C."/>
            <person name="Nybo J."/>
            <person name="Theobald S."/>
            <person name="Brandl J."/>
            <person name="Frisvad J.C."/>
            <person name="Nielsen K.F."/>
            <person name="Lyhne E.K."/>
            <person name="Kogle M.E."/>
            <person name="Kuo A."/>
            <person name="Riley R."/>
            <person name="Clum A."/>
            <person name="Nolan M."/>
            <person name="Lipzen A."/>
            <person name="Salamov A."/>
            <person name="Henrissat B."/>
            <person name="Wiebenga A."/>
            <person name="De Vries R.P."/>
            <person name="Grigoriev I.V."/>
            <person name="Mortensen U.H."/>
            <person name="Andersen M.R."/>
            <person name="Baker S.E."/>
        </authorList>
    </citation>
    <scope>NUCLEOTIDE SEQUENCE [LARGE SCALE GENOMIC DNA]</scope>
    <source>
        <strain evidence="1 2">CBS 121591</strain>
    </source>
</reference>
<organism evidence="1 2">
    <name type="scientific">Aspergillus uvarum CBS 121591</name>
    <dbReference type="NCBI Taxonomy" id="1448315"/>
    <lineage>
        <taxon>Eukaryota</taxon>
        <taxon>Fungi</taxon>
        <taxon>Dikarya</taxon>
        <taxon>Ascomycota</taxon>
        <taxon>Pezizomycotina</taxon>
        <taxon>Eurotiomycetes</taxon>
        <taxon>Eurotiomycetidae</taxon>
        <taxon>Eurotiales</taxon>
        <taxon>Aspergillaceae</taxon>
        <taxon>Aspergillus</taxon>
        <taxon>Aspergillus subgen. Circumdati</taxon>
    </lineage>
</organism>
<proteinExistence type="predicted"/>
<protein>
    <submittedName>
        <fullName evidence="1">Uncharacterized protein</fullName>
    </submittedName>
</protein>
<evidence type="ECO:0000313" key="2">
    <source>
        <dbReference type="Proteomes" id="UP000248340"/>
    </source>
</evidence>
<name>A0A319DMD2_9EURO</name>
<evidence type="ECO:0000313" key="1">
    <source>
        <dbReference type="EMBL" id="PYH80562.1"/>
    </source>
</evidence>